<sequence>MEDQRLTQLHPGSLDHSVLTRQNHHRSKDVWNGEVEKPILCRRSDGNFWNLVHDRPIHRRVLQILIDAGFYGVYRVGRIQLDHAFITSLVERWRPETHTFHLRVGEATITLQDVAILYGLPVEGRPVLGIDSTRKTEEWQNMCDALLGFRPHSYCLFGSRLEISALATYMEQLPLLDDDADEVVVHQRARCYMLWMIGGILFPDTSGNKVKLMYLTLLDDITQIGTYSWGSAVLACLYRALCRATRPKNNELCGFIPLLQVWAWERLKMVHPDRRQAREGAIRFSNDLPGPPHACKWNVQLSWTHTTQYVLPLFRDQLDNLVDEHFVWEPYTLDVMENLPEYCRSGEYFWRAVVPLLCWDVLEMHQPNRVLRQFGMRQFIPVSCNFADNHDMHDRRGRQNTDWAREHARLILVWNDRANQVCEARLADGPIAYDDDYLVWYRRITRQIIGNPSFQFPKGYASLAPVAEVMARQLHMIYQYGIELRQQPSMEVAGRKVMEMCSDGLSAAIEAQRLRVQPMYVPVEQPLVDHAVNPHKRGRAGRRKKRRAIAATNVEERSEMSNTNSDLERDSGAGGSVKGDGNLNVEAELGMDSSQFAEPRFDMACSSTQFRDGNGDGSELHNVDIQLVLYQTPPSQQFDMNNFGDGFDDDDVHHSPARPDRQVNYDNTPSQMTLEASYVTTIGSVDDKPMEQAIPSRGRGRARFYKRRVNNNVDAPRRQNPAHPIAPLRCYKP</sequence>
<evidence type="ECO:0000313" key="1">
    <source>
        <dbReference type="Proteomes" id="UP000790787"/>
    </source>
</evidence>
<keyword evidence="1" id="KW-1185">Reference proteome</keyword>
<reference evidence="1" key="1">
    <citation type="journal article" date="2014" name="Nat. Commun.">
        <title>The tobacco genome sequence and its comparison with those of tomato and potato.</title>
        <authorList>
            <person name="Sierro N."/>
            <person name="Battey J.N."/>
            <person name="Ouadi S."/>
            <person name="Bakaher N."/>
            <person name="Bovet L."/>
            <person name="Willig A."/>
            <person name="Goepfert S."/>
            <person name="Peitsch M.C."/>
            <person name="Ivanov N.V."/>
        </authorList>
    </citation>
    <scope>NUCLEOTIDE SEQUENCE [LARGE SCALE GENOMIC DNA]</scope>
</reference>
<protein>
    <submittedName>
        <fullName evidence="2">Serine/threonine-protein phosphatase 7 long form homolog isoform X1</fullName>
    </submittedName>
</protein>
<gene>
    <name evidence="2" type="primary">LOC107781995</name>
</gene>
<dbReference type="Proteomes" id="UP000790787">
    <property type="component" value="Chromosome 9"/>
</dbReference>
<reference evidence="2" key="2">
    <citation type="submission" date="2025-08" db="UniProtKB">
        <authorList>
            <consortium name="RefSeq"/>
        </authorList>
    </citation>
    <scope>IDENTIFICATION</scope>
    <source>
        <tissue evidence="2">Leaf</tissue>
    </source>
</reference>
<organism evidence="1 2">
    <name type="scientific">Nicotiana tabacum</name>
    <name type="common">Common tobacco</name>
    <dbReference type="NCBI Taxonomy" id="4097"/>
    <lineage>
        <taxon>Eukaryota</taxon>
        <taxon>Viridiplantae</taxon>
        <taxon>Streptophyta</taxon>
        <taxon>Embryophyta</taxon>
        <taxon>Tracheophyta</taxon>
        <taxon>Spermatophyta</taxon>
        <taxon>Magnoliopsida</taxon>
        <taxon>eudicotyledons</taxon>
        <taxon>Gunneridae</taxon>
        <taxon>Pentapetalae</taxon>
        <taxon>asterids</taxon>
        <taxon>lamiids</taxon>
        <taxon>Solanales</taxon>
        <taxon>Solanaceae</taxon>
        <taxon>Nicotianoideae</taxon>
        <taxon>Nicotianeae</taxon>
        <taxon>Nicotiana</taxon>
    </lineage>
</organism>
<accession>A0AC58S066</accession>
<proteinExistence type="predicted"/>
<dbReference type="RefSeq" id="XP_075078375.1">
    <property type="nucleotide sequence ID" value="XM_075222274.1"/>
</dbReference>
<evidence type="ECO:0000313" key="2">
    <source>
        <dbReference type="RefSeq" id="XP_075078375.1"/>
    </source>
</evidence>
<name>A0AC58S066_TOBAC</name>